<dbReference type="InterPro" id="IPR000073">
    <property type="entry name" value="AB_hydrolase_1"/>
</dbReference>
<dbReference type="EMBL" id="JBHSIM010000013">
    <property type="protein sequence ID" value="MFC4832111.1"/>
    <property type="molecule type" value="Genomic_DNA"/>
</dbReference>
<dbReference type="GO" id="GO:0016787">
    <property type="term" value="F:hydrolase activity"/>
    <property type="evidence" value="ECO:0007669"/>
    <property type="project" value="UniProtKB-KW"/>
</dbReference>
<feature type="region of interest" description="Disordered" evidence="1">
    <location>
        <begin position="172"/>
        <end position="197"/>
    </location>
</feature>
<comment type="caution">
    <text evidence="3">The sequence shown here is derived from an EMBL/GenBank/DDBJ whole genome shotgun (WGS) entry which is preliminary data.</text>
</comment>
<dbReference type="Gene3D" id="3.40.50.1820">
    <property type="entry name" value="alpha/beta hydrolase"/>
    <property type="match status" value="1"/>
</dbReference>
<keyword evidence="3" id="KW-0378">Hydrolase</keyword>
<feature type="compositionally biased region" description="Basic and acidic residues" evidence="1">
    <location>
        <begin position="63"/>
        <end position="76"/>
    </location>
</feature>
<name>A0ABV9RD55_9PSEU</name>
<protein>
    <submittedName>
        <fullName evidence="3">Alpha/beta fold hydrolase</fullName>
    </submittedName>
</protein>
<dbReference type="RefSeq" id="WP_378014902.1">
    <property type="nucleotide sequence ID" value="NZ_BAABHN010000013.1"/>
</dbReference>
<evidence type="ECO:0000256" key="1">
    <source>
        <dbReference type="SAM" id="MobiDB-lite"/>
    </source>
</evidence>
<accession>A0ABV9RD55</accession>
<reference evidence="4" key="1">
    <citation type="journal article" date="2019" name="Int. J. Syst. Evol. Microbiol.">
        <title>The Global Catalogue of Microorganisms (GCM) 10K type strain sequencing project: providing services to taxonomists for standard genome sequencing and annotation.</title>
        <authorList>
            <consortium name="The Broad Institute Genomics Platform"/>
            <consortium name="The Broad Institute Genome Sequencing Center for Infectious Disease"/>
            <person name="Wu L."/>
            <person name="Ma J."/>
        </authorList>
    </citation>
    <scope>NUCLEOTIDE SEQUENCE [LARGE SCALE GENOMIC DNA]</scope>
    <source>
        <strain evidence="4">CCUG 50347</strain>
    </source>
</reference>
<dbReference type="Pfam" id="PF12697">
    <property type="entry name" value="Abhydrolase_6"/>
    <property type="match status" value="1"/>
</dbReference>
<feature type="compositionally biased region" description="Basic residues" evidence="1">
    <location>
        <begin position="180"/>
        <end position="197"/>
    </location>
</feature>
<organism evidence="3 4">
    <name type="scientific">Actinomycetospora chibensis</name>
    <dbReference type="NCBI Taxonomy" id="663606"/>
    <lineage>
        <taxon>Bacteria</taxon>
        <taxon>Bacillati</taxon>
        <taxon>Actinomycetota</taxon>
        <taxon>Actinomycetes</taxon>
        <taxon>Pseudonocardiales</taxon>
        <taxon>Pseudonocardiaceae</taxon>
        <taxon>Actinomycetospora</taxon>
    </lineage>
</organism>
<evidence type="ECO:0000313" key="3">
    <source>
        <dbReference type="EMBL" id="MFC4832111.1"/>
    </source>
</evidence>
<evidence type="ECO:0000259" key="2">
    <source>
        <dbReference type="Pfam" id="PF12697"/>
    </source>
</evidence>
<dbReference type="Proteomes" id="UP001595909">
    <property type="component" value="Unassembled WGS sequence"/>
</dbReference>
<feature type="domain" description="AB hydrolase-1" evidence="2">
    <location>
        <begin position="13"/>
        <end position="163"/>
    </location>
</feature>
<dbReference type="SUPFAM" id="SSF53474">
    <property type="entry name" value="alpha/beta-Hydrolases"/>
    <property type="match status" value="1"/>
</dbReference>
<sequence length="197" mass="21296">MGGPGARTTGAGEDLCGVVAGRCVAAAPGPHPAPLALPRRCGGGSTLLDPRHRPARPHPPSAAERDDGARRTRSGEDAPDLFEDFLGCAVIHELLDGAREGDDLPVFDDLPCPIRVVWSERDRTIPYGRYGAPMRRALPGAEFIRLPGCGHVPMWDDPELVARVVLQVTAEHDAGEERPRSRRRPFGLNPGRRRRSA</sequence>
<dbReference type="InterPro" id="IPR029058">
    <property type="entry name" value="AB_hydrolase_fold"/>
</dbReference>
<gene>
    <name evidence="3" type="ORF">ACFPEL_06780</name>
</gene>
<keyword evidence="4" id="KW-1185">Reference proteome</keyword>
<proteinExistence type="predicted"/>
<evidence type="ECO:0000313" key="4">
    <source>
        <dbReference type="Proteomes" id="UP001595909"/>
    </source>
</evidence>
<feature type="region of interest" description="Disordered" evidence="1">
    <location>
        <begin position="29"/>
        <end position="78"/>
    </location>
</feature>